<keyword evidence="3 8" id="KW-0444">Lipid biosynthesis</keyword>
<dbReference type="GO" id="GO:0000036">
    <property type="term" value="F:acyl carrier activity"/>
    <property type="evidence" value="ECO:0007669"/>
    <property type="project" value="UniProtKB-UniRule"/>
</dbReference>
<keyword evidence="5 8" id="KW-0276">Fatty acid metabolism</keyword>
<comment type="caution">
    <text evidence="10">The sequence shown here is derived from an EMBL/GenBank/DDBJ whole genome shotgun (WGS) entry which is preliminary data.</text>
</comment>
<evidence type="ECO:0000256" key="7">
    <source>
        <dbReference type="ARBA" id="ARBA00023160"/>
    </source>
</evidence>
<dbReference type="PROSITE" id="PS00012">
    <property type="entry name" value="PHOSPHOPANTETHEINE"/>
    <property type="match status" value="1"/>
</dbReference>
<proteinExistence type="inferred from homology"/>
<dbReference type="InterPro" id="IPR003231">
    <property type="entry name" value="ACP"/>
</dbReference>
<dbReference type="GO" id="GO:0016020">
    <property type="term" value="C:membrane"/>
    <property type="evidence" value="ECO:0007669"/>
    <property type="project" value="GOC"/>
</dbReference>
<gene>
    <name evidence="8" type="primary">acpP</name>
    <name evidence="10" type="ORF">UK15_00380</name>
</gene>
<dbReference type="GO" id="GO:0005829">
    <property type="term" value="C:cytosol"/>
    <property type="evidence" value="ECO:0007669"/>
    <property type="project" value="TreeGrafter"/>
</dbReference>
<dbReference type="RefSeq" id="WP_037667104.1">
    <property type="nucleotide sequence ID" value="NZ_JYJH01000001.1"/>
</dbReference>
<keyword evidence="6 8" id="KW-0443">Lipid metabolism</keyword>
<dbReference type="Gene3D" id="1.10.1200.10">
    <property type="entry name" value="ACP-like"/>
    <property type="match status" value="1"/>
</dbReference>
<comment type="pathway">
    <text evidence="8">Lipid metabolism; fatty acid biosynthesis.</text>
</comment>
<dbReference type="SMART" id="SM00823">
    <property type="entry name" value="PKS_PP"/>
    <property type="match status" value="1"/>
</dbReference>
<comment type="similarity">
    <text evidence="8">Belongs to the acyl carrier protein (ACP) family.</text>
</comment>
<evidence type="ECO:0000256" key="2">
    <source>
        <dbReference type="ARBA" id="ARBA00022450"/>
    </source>
</evidence>
<evidence type="ECO:0000259" key="9">
    <source>
        <dbReference type="PROSITE" id="PS50075"/>
    </source>
</evidence>
<name>A0A0M2GYL1_9ACTN</name>
<evidence type="ECO:0000313" key="10">
    <source>
        <dbReference type="EMBL" id="KJK41331.1"/>
    </source>
</evidence>
<dbReference type="InterPro" id="IPR036736">
    <property type="entry name" value="ACP-like_sf"/>
</dbReference>
<dbReference type="PANTHER" id="PTHR20863">
    <property type="entry name" value="ACYL CARRIER PROTEIN"/>
    <property type="match status" value="1"/>
</dbReference>
<dbReference type="Pfam" id="PF00550">
    <property type="entry name" value="PP-binding"/>
    <property type="match status" value="1"/>
</dbReference>
<dbReference type="Proteomes" id="UP000034786">
    <property type="component" value="Unassembled WGS sequence"/>
</dbReference>
<dbReference type="EMBL" id="JYJH01000001">
    <property type="protein sequence ID" value="KJK41331.1"/>
    <property type="molecule type" value="Genomic_DNA"/>
</dbReference>
<evidence type="ECO:0000256" key="8">
    <source>
        <dbReference type="HAMAP-Rule" id="MF_01217"/>
    </source>
</evidence>
<comment type="PTM">
    <text evidence="8">4'-phosphopantetheine is transferred from CoA to a specific serine of apo-ACP by AcpS. This modification is essential for activity because fatty acids are bound in thioester linkage to the sulfhydryl of the prosthetic group.</text>
</comment>
<dbReference type="GO" id="GO:0000035">
    <property type="term" value="F:acyl binding"/>
    <property type="evidence" value="ECO:0007669"/>
    <property type="project" value="TreeGrafter"/>
</dbReference>
<keyword evidence="4 8" id="KW-0597">Phosphoprotein</keyword>
<evidence type="ECO:0000256" key="3">
    <source>
        <dbReference type="ARBA" id="ARBA00022516"/>
    </source>
</evidence>
<evidence type="ECO:0000256" key="6">
    <source>
        <dbReference type="ARBA" id="ARBA00023098"/>
    </source>
</evidence>
<dbReference type="InterPro" id="IPR009081">
    <property type="entry name" value="PP-bd_ACP"/>
</dbReference>
<dbReference type="PANTHER" id="PTHR20863:SF76">
    <property type="entry name" value="CARRIER DOMAIN-CONTAINING PROTEIN"/>
    <property type="match status" value="1"/>
</dbReference>
<dbReference type="STRING" id="284040.UK15_00380"/>
<dbReference type="GO" id="GO:0009245">
    <property type="term" value="P:lipid A biosynthetic process"/>
    <property type="evidence" value="ECO:0007669"/>
    <property type="project" value="TreeGrafter"/>
</dbReference>
<sequence>MSSMHDSVVEVFVARFGLDRETVVPDASFDDLGLDSLSQIELATALKKRLGIVITDEELSEISVVGDIVALAEKKGAVVR</sequence>
<protein>
    <recommendedName>
        <fullName evidence="8">Acyl carrier protein</fullName>
        <shortName evidence="8">ACP</shortName>
    </recommendedName>
</protein>
<keyword evidence="7 8" id="KW-0275">Fatty acid biosynthesis</keyword>
<keyword evidence="2 8" id="KW-0596">Phosphopantetheine</keyword>
<dbReference type="GO" id="GO:0031177">
    <property type="term" value="F:phosphopantetheine binding"/>
    <property type="evidence" value="ECO:0007669"/>
    <property type="project" value="InterPro"/>
</dbReference>
<dbReference type="GO" id="GO:0017000">
    <property type="term" value="P:antibiotic biosynthetic process"/>
    <property type="evidence" value="ECO:0007669"/>
    <property type="project" value="UniProtKB-ARBA"/>
</dbReference>
<keyword evidence="8" id="KW-0963">Cytoplasm</keyword>
<dbReference type="UniPathway" id="UPA00094"/>
<dbReference type="HAMAP" id="MF_01217">
    <property type="entry name" value="Acyl_carrier"/>
    <property type="match status" value="1"/>
</dbReference>
<organism evidence="10 11">
    <name type="scientific">Streptomyces variegatus</name>
    <dbReference type="NCBI Taxonomy" id="284040"/>
    <lineage>
        <taxon>Bacteria</taxon>
        <taxon>Bacillati</taxon>
        <taxon>Actinomycetota</taxon>
        <taxon>Actinomycetes</taxon>
        <taxon>Kitasatosporales</taxon>
        <taxon>Streptomycetaceae</taxon>
        <taxon>Streptomyces</taxon>
    </lineage>
</organism>
<evidence type="ECO:0000256" key="4">
    <source>
        <dbReference type="ARBA" id="ARBA00022553"/>
    </source>
</evidence>
<dbReference type="SUPFAM" id="SSF47336">
    <property type="entry name" value="ACP-like"/>
    <property type="match status" value="1"/>
</dbReference>
<feature type="domain" description="Carrier" evidence="9">
    <location>
        <begin position="1"/>
        <end position="76"/>
    </location>
</feature>
<dbReference type="PATRIC" id="fig|284040.3.peg.80"/>
<reference evidence="11" key="1">
    <citation type="submission" date="2015-02" db="EMBL/GenBank/DDBJ databases">
        <authorList>
            <person name="Ju K.-S."/>
            <person name="Doroghazi J.R."/>
            <person name="Metcalf W."/>
        </authorList>
    </citation>
    <scope>NUCLEOTIDE SEQUENCE [LARGE SCALE GENOMIC DNA]</scope>
    <source>
        <strain evidence="11">NRRL B-16380</strain>
    </source>
</reference>
<dbReference type="AlphaFoldDB" id="A0A0M2GYL1"/>
<dbReference type="InterPro" id="IPR020806">
    <property type="entry name" value="PKS_PP-bd"/>
</dbReference>
<evidence type="ECO:0000256" key="5">
    <source>
        <dbReference type="ARBA" id="ARBA00022832"/>
    </source>
</evidence>
<dbReference type="PROSITE" id="PS50075">
    <property type="entry name" value="CARRIER"/>
    <property type="match status" value="1"/>
</dbReference>
<dbReference type="InterPro" id="IPR006162">
    <property type="entry name" value="Ppantetheine_attach_site"/>
</dbReference>
<evidence type="ECO:0000313" key="11">
    <source>
        <dbReference type="Proteomes" id="UP000034786"/>
    </source>
</evidence>
<feature type="modified residue" description="O-(pantetheine 4'-phosphoryl)serine" evidence="8">
    <location>
        <position position="36"/>
    </location>
</feature>
<keyword evidence="11" id="KW-1185">Reference proteome</keyword>
<evidence type="ECO:0000256" key="1">
    <source>
        <dbReference type="ARBA" id="ARBA00003180"/>
    </source>
</evidence>
<comment type="function">
    <text evidence="1 8">Carrier of the growing fatty acid chain in fatty acid biosynthesis.</text>
</comment>
<comment type="subcellular location">
    <subcellularLocation>
        <location evidence="8">Cytoplasm</location>
    </subcellularLocation>
</comment>
<accession>A0A0M2GYL1</accession>